<evidence type="ECO:0008006" key="3">
    <source>
        <dbReference type="Google" id="ProtNLM"/>
    </source>
</evidence>
<accession>A0ABM8Z3K2</accession>
<dbReference type="RefSeq" id="WP_230095986.1">
    <property type="nucleotide sequence ID" value="NZ_CAKKNS010000001.1"/>
</dbReference>
<keyword evidence="2" id="KW-1185">Reference proteome</keyword>
<dbReference type="Proteomes" id="UP000789707">
    <property type="component" value="Unassembled WGS sequence"/>
</dbReference>
<sequence>MEKIGFLFGAGAEISYGMPSGGKFALDVFRQSPDVAKETFKNMRAEVDASSDYAEKWLPSNYEERSVSSFGKRVFETIIKDTIGNNRKNIIDKLNDFDSLANDALNSSFNSQNGMDELEELISKDLNKSMLDINIGNLLEYNSLFSDGNQLFRNKYFAALVIYYKDYDKFGVSDKSIFKSIIKSIFQLQLGALSEHVTHELEDSLFKKDKLELDFFDDLGGTLNVNYDVAGIEGLNTLADINIDQIEHKVVKFGYKILEQIYADVLDYKTLIDSNWHYLYNPSTEWAKFSKITLFLYTVKEYIEKQAKNLDKSKGGYYSDLRNQIDSGKIDAYIIGTTNYSSFIEQVLEQEITFLNGGIDVLYDPYLNAIANNNSKHIVVPLLFTQSGTKPMTSIDMSAKYVEFYNKLKESDYIVSIGFGFNSDDEHINGIIRTLIDRDSKELVIVDVENSTNEVVKQKKLAQKLKVTEYKKIKFITVDSATRMTTSNTMWYECL</sequence>
<reference evidence="1 2" key="1">
    <citation type="submission" date="2021-11" db="EMBL/GenBank/DDBJ databases">
        <authorList>
            <person name="Depoorter E."/>
        </authorList>
    </citation>
    <scope>NUCLEOTIDE SEQUENCE [LARGE SCALE GENOMIC DNA]</scope>
    <source>
        <strain evidence="1 2">LMG 24289</strain>
    </source>
</reference>
<protein>
    <recommendedName>
        <fullName evidence="3">SIR2-like domain-containing protein</fullName>
    </recommendedName>
</protein>
<evidence type="ECO:0000313" key="2">
    <source>
        <dbReference type="Proteomes" id="UP000789707"/>
    </source>
</evidence>
<name>A0ABM8Z3K2_9LACO</name>
<comment type="caution">
    <text evidence="1">The sequence shown here is derived from an EMBL/GenBank/DDBJ whole genome shotgun (WGS) entry which is preliminary data.</text>
</comment>
<organism evidence="1 2">
    <name type="scientific">Periweissella fabaria</name>
    <dbReference type="NCBI Taxonomy" id="546157"/>
    <lineage>
        <taxon>Bacteria</taxon>
        <taxon>Bacillati</taxon>
        <taxon>Bacillota</taxon>
        <taxon>Bacilli</taxon>
        <taxon>Lactobacillales</taxon>
        <taxon>Lactobacillaceae</taxon>
        <taxon>Periweissella</taxon>
    </lineage>
</organism>
<dbReference type="EMBL" id="CAKKNS010000001">
    <property type="protein sequence ID" value="CAH0415910.1"/>
    <property type="molecule type" value="Genomic_DNA"/>
</dbReference>
<proteinExistence type="predicted"/>
<gene>
    <name evidence="1" type="ORF">WFA24289_00208</name>
</gene>
<evidence type="ECO:0000313" key="1">
    <source>
        <dbReference type="EMBL" id="CAH0415910.1"/>
    </source>
</evidence>